<keyword evidence="11" id="KW-0472">Membrane</keyword>
<keyword evidence="4" id="KW-0479">Metal-binding</keyword>
<feature type="region of interest" description="Disordered" evidence="10">
    <location>
        <begin position="67"/>
        <end position="96"/>
    </location>
</feature>
<evidence type="ECO:0000256" key="2">
    <source>
        <dbReference type="ARBA" id="ARBA00012251"/>
    </source>
</evidence>
<feature type="compositionally biased region" description="Basic and acidic residues" evidence="10">
    <location>
        <begin position="156"/>
        <end position="183"/>
    </location>
</feature>
<dbReference type="Proteomes" id="UP000837857">
    <property type="component" value="Chromosome 11"/>
</dbReference>
<dbReference type="PROSITE" id="PS50089">
    <property type="entry name" value="ZF_RING_2"/>
    <property type="match status" value="1"/>
</dbReference>
<keyword evidence="6 9" id="KW-0863">Zinc-finger</keyword>
<gene>
    <name evidence="14" type="ORF">IPOD504_LOCUS1620</name>
</gene>
<keyword evidence="15" id="KW-1185">Reference proteome</keyword>
<evidence type="ECO:0000313" key="14">
    <source>
        <dbReference type="EMBL" id="CAH2039353.1"/>
    </source>
</evidence>
<dbReference type="InterPro" id="IPR017907">
    <property type="entry name" value="Znf_RING_CS"/>
</dbReference>
<keyword evidence="7" id="KW-0833">Ubl conjugation pathway</keyword>
<keyword evidence="5" id="KW-0677">Repeat</keyword>
<dbReference type="InterPro" id="IPR002867">
    <property type="entry name" value="IBR_dom"/>
</dbReference>
<evidence type="ECO:0000259" key="12">
    <source>
        <dbReference type="PROSITE" id="PS50089"/>
    </source>
</evidence>
<feature type="region of interest" description="Disordered" evidence="10">
    <location>
        <begin position="133"/>
        <end position="183"/>
    </location>
</feature>
<dbReference type="InterPro" id="IPR013083">
    <property type="entry name" value="Znf_RING/FYVE/PHD"/>
</dbReference>
<dbReference type="PANTHER" id="PTHR11685">
    <property type="entry name" value="RBR FAMILY RING FINGER AND IBR DOMAIN-CONTAINING"/>
    <property type="match status" value="1"/>
</dbReference>
<name>A0ABN8HSG1_9NEOP</name>
<dbReference type="EC" id="2.3.2.31" evidence="2"/>
<dbReference type="PROSITE" id="PS00518">
    <property type="entry name" value="ZF_RING_1"/>
    <property type="match status" value="1"/>
</dbReference>
<dbReference type="InterPro" id="IPR044066">
    <property type="entry name" value="TRIAD_supradom"/>
</dbReference>
<accession>A0ABN8HSG1</accession>
<dbReference type="PROSITE" id="PS51873">
    <property type="entry name" value="TRIAD"/>
    <property type="match status" value="1"/>
</dbReference>
<evidence type="ECO:0000256" key="8">
    <source>
        <dbReference type="ARBA" id="ARBA00022833"/>
    </source>
</evidence>
<dbReference type="EMBL" id="OW152823">
    <property type="protein sequence ID" value="CAH2039353.1"/>
    <property type="molecule type" value="Genomic_DNA"/>
</dbReference>
<dbReference type="CDD" id="cd16632">
    <property type="entry name" value="mRING-HC-C4C4_RBR_RNF144"/>
    <property type="match status" value="1"/>
</dbReference>
<keyword evidence="11" id="KW-1133">Transmembrane helix</keyword>
<keyword evidence="8" id="KW-0862">Zinc</keyword>
<comment type="catalytic activity">
    <reaction evidence="1">
        <text>[E2 ubiquitin-conjugating enzyme]-S-ubiquitinyl-L-cysteine + [acceptor protein]-L-lysine = [E2 ubiquitin-conjugating enzyme]-L-cysteine + [acceptor protein]-N(6)-ubiquitinyl-L-lysine.</text>
        <dbReference type="EC" id="2.3.2.31"/>
    </reaction>
</comment>
<keyword evidence="11" id="KW-0812">Transmembrane</keyword>
<organism evidence="14 15">
    <name type="scientific">Iphiclides podalirius</name>
    <name type="common">scarce swallowtail</name>
    <dbReference type="NCBI Taxonomy" id="110791"/>
    <lineage>
        <taxon>Eukaryota</taxon>
        <taxon>Metazoa</taxon>
        <taxon>Ecdysozoa</taxon>
        <taxon>Arthropoda</taxon>
        <taxon>Hexapoda</taxon>
        <taxon>Insecta</taxon>
        <taxon>Pterygota</taxon>
        <taxon>Neoptera</taxon>
        <taxon>Endopterygota</taxon>
        <taxon>Lepidoptera</taxon>
        <taxon>Glossata</taxon>
        <taxon>Ditrysia</taxon>
        <taxon>Papilionoidea</taxon>
        <taxon>Papilionidae</taxon>
        <taxon>Papilioninae</taxon>
        <taxon>Iphiclides</taxon>
    </lineage>
</organism>
<dbReference type="InterPro" id="IPR001841">
    <property type="entry name" value="Znf_RING"/>
</dbReference>
<evidence type="ECO:0000256" key="3">
    <source>
        <dbReference type="ARBA" id="ARBA00022679"/>
    </source>
</evidence>
<feature type="compositionally biased region" description="Basic and acidic residues" evidence="10">
    <location>
        <begin position="133"/>
        <end position="148"/>
    </location>
</feature>
<dbReference type="Pfam" id="PF22191">
    <property type="entry name" value="IBR_1"/>
    <property type="match status" value="1"/>
</dbReference>
<feature type="region of interest" description="Disordered" evidence="10">
    <location>
        <begin position="203"/>
        <end position="229"/>
    </location>
</feature>
<sequence length="675" mass="73259">MRIAFENPSNARETVCGAQLRPNRKFILCSRGVPLCGSPTPPANMLRPESPLADHRSLLPRRLLPAKAQIAPADKRKNRRSLELNPPADHAPYDYPKLLISKTTDSLNTECPRKIINKQDSTDSLKRALLSKEDKRTVTKQDSSESLKKTLLCRQESNESAKRRDSDPKRCAEVKRGSDKKGLLETDCDDTCKRIYERRSGCARPTLPPVAEKSAPPQKSPNGSPRTPGVAAVAEGVVRWGSGLLSPKDEPRLRPARSWYGYGTLPTDGEKMGAGATGPGGRRALELILSSGLKSLARPAKPVRRAASRDSVLAQPQPLLEGLRKCSTVLALTERASEPIRAHNRLRAPSVCSRCSSLLSLAGAGGSRYSLDGAGGGFVPAAPVNCKLCLEDTPPDKITVIGGCGCSFCTKCMKAYVEFEVCNGAYEVSCPDARCRVGAALTIDEISALVEFPVLDKHLKFRINHEVSMDVGRAFCPRAGCDTIVSVRAASPAHCPTCRHEFCSQCNQEWHGGLTCEAAAASSSMGGAGAPLLPESELIKMCPMCRVPIEKDEGCAQMMCKRCKHVFCWYCLASLDDDFLLRHYDKGPCKNKLGHSRASVLWHRAQVVGIFAGFGLLLLVASPLLLLAAPCIVCCKCRLCNPNTKNLEEVDEIESIGPGRDEDGDDVSRPRYLSD</sequence>
<feature type="transmembrane region" description="Helical" evidence="11">
    <location>
        <begin position="607"/>
        <end position="629"/>
    </location>
</feature>
<evidence type="ECO:0000256" key="10">
    <source>
        <dbReference type="SAM" id="MobiDB-lite"/>
    </source>
</evidence>
<evidence type="ECO:0000256" key="9">
    <source>
        <dbReference type="PROSITE-ProRule" id="PRU00175"/>
    </source>
</evidence>
<feature type="domain" description="RING-type" evidence="12">
    <location>
        <begin position="386"/>
        <end position="434"/>
    </location>
</feature>
<evidence type="ECO:0000259" key="13">
    <source>
        <dbReference type="PROSITE" id="PS51873"/>
    </source>
</evidence>
<feature type="compositionally biased region" description="Basic and acidic residues" evidence="10">
    <location>
        <begin position="666"/>
        <end position="675"/>
    </location>
</feature>
<feature type="non-terminal residue" evidence="14">
    <location>
        <position position="675"/>
    </location>
</feature>
<keyword evidence="3" id="KW-0808">Transferase</keyword>
<evidence type="ECO:0000256" key="5">
    <source>
        <dbReference type="ARBA" id="ARBA00022737"/>
    </source>
</evidence>
<evidence type="ECO:0000256" key="7">
    <source>
        <dbReference type="ARBA" id="ARBA00022786"/>
    </source>
</evidence>
<proteinExistence type="predicted"/>
<dbReference type="Pfam" id="PF01485">
    <property type="entry name" value="IBR"/>
    <property type="match status" value="1"/>
</dbReference>
<dbReference type="SMART" id="SM00647">
    <property type="entry name" value="IBR"/>
    <property type="match status" value="2"/>
</dbReference>
<evidence type="ECO:0000256" key="6">
    <source>
        <dbReference type="ARBA" id="ARBA00022771"/>
    </source>
</evidence>
<dbReference type="Gene3D" id="3.30.40.10">
    <property type="entry name" value="Zinc/RING finger domain, C3HC4 (zinc finger)"/>
    <property type="match status" value="1"/>
</dbReference>
<evidence type="ECO:0000256" key="1">
    <source>
        <dbReference type="ARBA" id="ARBA00001798"/>
    </source>
</evidence>
<feature type="region of interest" description="Disordered" evidence="10">
    <location>
        <begin position="652"/>
        <end position="675"/>
    </location>
</feature>
<evidence type="ECO:0000256" key="11">
    <source>
        <dbReference type="SAM" id="Phobius"/>
    </source>
</evidence>
<feature type="domain" description="RING-type" evidence="13">
    <location>
        <begin position="382"/>
        <end position="593"/>
    </location>
</feature>
<protein>
    <recommendedName>
        <fullName evidence="2">RBR-type E3 ubiquitin transferase</fullName>
        <ecNumber evidence="2">2.3.2.31</ecNumber>
    </recommendedName>
</protein>
<dbReference type="InterPro" id="IPR031127">
    <property type="entry name" value="E3_UB_ligase_RBR"/>
</dbReference>
<evidence type="ECO:0000256" key="4">
    <source>
        <dbReference type="ARBA" id="ARBA00022723"/>
    </source>
</evidence>
<dbReference type="CDD" id="cd20352">
    <property type="entry name" value="Rcat_RBR_RNF144"/>
    <property type="match status" value="1"/>
</dbReference>
<evidence type="ECO:0000313" key="15">
    <source>
        <dbReference type="Proteomes" id="UP000837857"/>
    </source>
</evidence>
<dbReference type="SMART" id="SM00184">
    <property type="entry name" value="RING"/>
    <property type="match status" value="2"/>
</dbReference>
<dbReference type="SUPFAM" id="SSF57850">
    <property type="entry name" value="RING/U-box"/>
    <property type="match status" value="3"/>
</dbReference>
<reference evidence="14" key="1">
    <citation type="submission" date="2022-03" db="EMBL/GenBank/DDBJ databases">
        <authorList>
            <person name="Martin H S."/>
        </authorList>
    </citation>
    <scope>NUCLEOTIDE SEQUENCE</scope>
</reference>
<dbReference type="Gene3D" id="1.20.120.1750">
    <property type="match status" value="1"/>
</dbReference>